<dbReference type="InterPro" id="IPR015262">
    <property type="entry name" value="tRNA_Ile_lys_synt_subst-bd"/>
</dbReference>
<dbReference type="InterPro" id="IPR011063">
    <property type="entry name" value="TilS/TtcA_N"/>
</dbReference>
<evidence type="ECO:0000256" key="5">
    <source>
        <dbReference type="ARBA" id="ARBA00022741"/>
    </source>
</evidence>
<dbReference type="KEGG" id="lug:FPZ22_01675"/>
<dbReference type="Proteomes" id="UP000316584">
    <property type="component" value="Chromosome"/>
</dbReference>
<keyword evidence="5 8" id="KW-0547">Nucleotide-binding</keyword>
<dbReference type="InterPro" id="IPR012795">
    <property type="entry name" value="tRNA_Ile_lys_synt_N"/>
</dbReference>
<dbReference type="GO" id="GO:0005524">
    <property type="term" value="F:ATP binding"/>
    <property type="evidence" value="ECO:0007669"/>
    <property type="project" value="UniProtKB-UniRule"/>
</dbReference>
<evidence type="ECO:0000256" key="3">
    <source>
        <dbReference type="ARBA" id="ARBA00022598"/>
    </source>
</evidence>
<feature type="binding site" evidence="8">
    <location>
        <begin position="26"/>
        <end position="31"/>
    </location>
    <ligand>
        <name>ATP</name>
        <dbReference type="ChEBI" id="CHEBI:30616"/>
    </ligand>
</feature>
<reference evidence="10 11" key="1">
    <citation type="submission" date="2019-07" db="EMBL/GenBank/DDBJ databases">
        <title>Full genome sequence of Luteimonas sp. Gr-4.</title>
        <authorList>
            <person name="Im W.-T."/>
        </authorList>
    </citation>
    <scope>NUCLEOTIDE SEQUENCE [LARGE SCALE GENOMIC DNA]</scope>
    <source>
        <strain evidence="10 11">Gr-4</strain>
    </source>
</reference>
<comment type="subcellular location">
    <subcellularLocation>
        <location evidence="1 8">Cytoplasm</location>
    </subcellularLocation>
</comment>
<evidence type="ECO:0000256" key="8">
    <source>
        <dbReference type="HAMAP-Rule" id="MF_01161"/>
    </source>
</evidence>
<name>A0A518N7A8_9GAMM</name>
<keyword evidence="11" id="KW-1185">Reference proteome</keyword>
<keyword evidence="2 8" id="KW-0963">Cytoplasm</keyword>
<comment type="catalytic activity">
    <reaction evidence="7 8">
        <text>cytidine(34) in tRNA(Ile2) + L-lysine + ATP = lysidine(34) in tRNA(Ile2) + AMP + diphosphate + H(+)</text>
        <dbReference type="Rhea" id="RHEA:43744"/>
        <dbReference type="Rhea" id="RHEA-COMP:10625"/>
        <dbReference type="Rhea" id="RHEA-COMP:10670"/>
        <dbReference type="ChEBI" id="CHEBI:15378"/>
        <dbReference type="ChEBI" id="CHEBI:30616"/>
        <dbReference type="ChEBI" id="CHEBI:32551"/>
        <dbReference type="ChEBI" id="CHEBI:33019"/>
        <dbReference type="ChEBI" id="CHEBI:82748"/>
        <dbReference type="ChEBI" id="CHEBI:83665"/>
        <dbReference type="ChEBI" id="CHEBI:456215"/>
        <dbReference type="EC" id="6.3.4.19"/>
    </reaction>
</comment>
<dbReference type="InterPro" id="IPR014729">
    <property type="entry name" value="Rossmann-like_a/b/a_fold"/>
</dbReference>
<dbReference type="SUPFAM" id="SSF52402">
    <property type="entry name" value="Adenine nucleotide alpha hydrolases-like"/>
    <property type="match status" value="1"/>
</dbReference>
<comment type="function">
    <text evidence="8">Ligates lysine onto the cytidine present at position 34 of the AUA codon-specific tRNA(Ile) that contains the anticodon CAU, in an ATP-dependent manner. Cytidine is converted to lysidine, thus changing the amino acid specificity of the tRNA from methionine to isoleucine.</text>
</comment>
<dbReference type="Pfam" id="PF11734">
    <property type="entry name" value="TilS_C"/>
    <property type="match status" value="1"/>
</dbReference>
<dbReference type="Pfam" id="PF09179">
    <property type="entry name" value="TilS"/>
    <property type="match status" value="1"/>
</dbReference>
<dbReference type="Gene3D" id="1.20.59.20">
    <property type="match status" value="1"/>
</dbReference>
<dbReference type="SUPFAM" id="SSF56037">
    <property type="entry name" value="PheT/TilS domain"/>
    <property type="match status" value="1"/>
</dbReference>
<evidence type="ECO:0000256" key="4">
    <source>
        <dbReference type="ARBA" id="ARBA00022694"/>
    </source>
</evidence>
<comment type="similarity">
    <text evidence="8">Belongs to the tRNA(Ile)-lysidine synthase family.</text>
</comment>
<dbReference type="GO" id="GO:0006400">
    <property type="term" value="P:tRNA modification"/>
    <property type="evidence" value="ECO:0007669"/>
    <property type="project" value="UniProtKB-UniRule"/>
</dbReference>
<proteinExistence type="inferred from homology"/>
<gene>
    <name evidence="8 10" type="primary">tilS</name>
    <name evidence="10" type="ORF">FPZ22_01675</name>
</gene>
<feature type="domain" description="Lysidine-tRNA(Ile) synthetase C-terminal" evidence="9">
    <location>
        <begin position="365"/>
        <end position="439"/>
    </location>
</feature>
<dbReference type="EC" id="6.3.4.19" evidence="8"/>
<keyword evidence="4 8" id="KW-0819">tRNA processing</keyword>
<dbReference type="OrthoDB" id="9807403at2"/>
<dbReference type="CDD" id="cd01992">
    <property type="entry name" value="TilS_N"/>
    <property type="match status" value="1"/>
</dbReference>
<accession>A0A518N7A8</accession>
<sequence>MDHDLPDALFALPDEGAGSGIVVALSGGLDSTVLLHRLAALPPVRERGLRALHVHHGLHPDADAWVLHCRALCDALDVPLAVCRVAVDCGSGLGLEAAARAARHGAFAGALGEGEVLALAHHRDDQAETFLLRALRASGPEGLAAMRPWRRFAHGWMWRPLLAQPRTRLEAWARARNMQWIEDPANADPVHDRSFLRTRLLPLMRERWPMADAALARSATLCAEAADRLAAEDALALDAMLSPAAADDGAGGRGLAIAHLRALPPAHRARMLRAWIRRLGLAPLPASGVEAIVRLLDARTDGAPGYRWADACVRAWRGHLYALPLQALVPLPPDWSRTWDGRAPLDLPGGGRLALEGAGSFERPLRVHARRGGERMRMPGRLHTHALKHLLQDAGVPPWQRGRMPLLSSSEGTLLAAGDRLLAAPLHDWLQAQGARLCWRDLA</sequence>
<comment type="domain">
    <text evidence="8">The N-terminal region contains the highly conserved SGGXDS motif, predicted to be a P-loop motif involved in ATP binding.</text>
</comment>
<evidence type="ECO:0000256" key="2">
    <source>
        <dbReference type="ARBA" id="ARBA00022490"/>
    </source>
</evidence>
<organism evidence="10 11">
    <name type="scientific">Luteimonas granuli</name>
    <dbReference type="NCBI Taxonomy" id="1176533"/>
    <lineage>
        <taxon>Bacteria</taxon>
        <taxon>Pseudomonadati</taxon>
        <taxon>Pseudomonadota</taxon>
        <taxon>Gammaproteobacteria</taxon>
        <taxon>Lysobacterales</taxon>
        <taxon>Lysobacteraceae</taxon>
        <taxon>Luteimonas</taxon>
    </lineage>
</organism>
<dbReference type="AlphaFoldDB" id="A0A518N7A8"/>
<dbReference type="HAMAP" id="MF_01161">
    <property type="entry name" value="tRNA_Ile_lys_synt"/>
    <property type="match status" value="1"/>
</dbReference>
<dbReference type="GO" id="GO:0032267">
    <property type="term" value="F:tRNA(Ile)-lysidine synthase activity"/>
    <property type="evidence" value="ECO:0007669"/>
    <property type="project" value="UniProtKB-EC"/>
</dbReference>
<dbReference type="GO" id="GO:0005737">
    <property type="term" value="C:cytoplasm"/>
    <property type="evidence" value="ECO:0007669"/>
    <property type="project" value="UniProtKB-SubCell"/>
</dbReference>
<dbReference type="PANTHER" id="PTHR43033:SF1">
    <property type="entry name" value="TRNA(ILE)-LYSIDINE SYNTHASE-RELATED"/>
    <property type="match status" value="1"/>
</dbReference>
<dbReference type="InterPro" id="IPR012796">
    <property type="entry name" value="Lysidine-tRNA-synth_C"/>
</dbReference>
<evidence type="ECO:0000256" key="1">
    <source>
        <dbReference type="ARBA" id="ARBA00004496"/>
    </source>
</evidence>
<evidence type="ECO:0000313" key="11">
    <source>
        <dbReference type="Proteomes" id="UP000316584"/>
    </source>
</evidence>
<keyword evidence="3 8" id="KW-0436">Ligase</keyword>
<dbReference type="NCBIfam" id="TIGR02433">
    <property type="entry name" value="lysidine_TilS_C"/>
    <property type="match status" value="1"/>
</dbReference>
<protein>
    <recommendedName>
        <fullName evidence="8">tRNA(Ile)-lysidine synthase</fullName>
        <ecNumber evidence="8">6.3.4.19</ecNumber>
    </recommendedName>
    <alternativeName>
        <fullName evidence="8">tRNA(Ile)-2-lysyl-cytidine synthase</fullName>
    </alternativeName>
    <alternativeName>
        <fullName evidence="8">tRNA(Ile)-lysidine synthetase</fullName>
    </alternativeName>
</protein>
<dbReference type="NCBIfam" id="TIGR02432">
    <property type="entry name" value="lysidine_TilS_N"/>
    <property type="match status" value="1"/>
</dbReference>
<dbReference type="Pfam" id="PF01171">
    <property type="entry name" value="ATP_bind_3"/>
    <property type="match status" value="1"/>
</dbReference>
<keyword evidence="6 8" id="KW-0067">ATP-binding</keyword>
<dbReference type="PANTHER" id="PTHR43033">
    <property type="entry name" value="TRNA(ILE)-LYSIDINE SYNTHASE-RELATED"/>
    <property type="match status" value="1"/>
</dbReference>
<dbReference type="RefSeq" id="WP_144893835.1">
    <property type="nucleotide sequence ID" value="NZ_CP042218.1"/>
</dbReference>
<dbReference type="InterPro" id="IPR012094">
    <property type="entry name" value="tRNA_Ile_lys_synt"/>
</dbReference>
<evidence type="ECO:0000313" key="10">
    <source>
        <dbReference type="EMBL" id="QDW67790.1"/>
    </source>
</evidence>
<dbReference type="SUPFAM" id="SSF82829">
    <property type="entry name" value="MesJ substrate recognition domain-like"/>
    <property type="match status" value="1"/>
</dbReference>
<dbReference type="SMART" id="SM00977">
    <property type="entry name" value="TilS_C"/>
    <property type="match status" value="1"/>
</dbReference>
<evidence type="ECO:0000259" key="9">
    <source>
        <dbReference type="SMART" id="SM00977"/>
    </source>
</evidence>
<dbReference type="EMBL" id="CP042218">
    <property type="protein sequence ID" value="QDW67790.1"/>
    <property type="molecule type" value="Genomic_DNA"/>
</dbReference>
<evidence type="ECO:0000256" key="6">
    <source>
        <dbReference type="ARBA" id="ARBA00022840"/>
    </source>
</evidence>
<evidence type="ECO:0000256" key="7">
    <source>
        <dbReference type="ARBA" id="ARBA00048539"/>
    </source>
</evidence>
<dbReference type="Gene3D" id="3.40.50.620">
    <property type="entry name" value="HUPs"/>
    <property type="match status" value="1"/>
</dbReference>